<dbReference type="KEGG" id="bsu:BSU23320"/>
<proteinExistence type="predicted"/>
<dbReference type="AlphaFoldDB" id="A0A6M4JNC8"/>
<dbReference type="EMBL" id="CP052842">
    <property type="protein sequence ID" value="QJP89055.1"/>
    <property type="molecule type" value="Genomic_DNA"/>
</dbReference>
<organism evidence="1">
    <name type="scientific">Bacillus subtilis (strain 168)</name>
    <dbReference type="NCBI Taxonomy" id="224308"/>
    <lineage>
        <taxon>Bacteria</taxon>
        <taxon>Bacillati</taxon>
        <taxon>Bacillota</taxon>
        <taxon>Bacilli</taxon>
        <taxon>Bacillales</taxon>
        <taxon>Bacillaceae</taxon>
        <taxon>Bacillus</taxon>
    </lineage>
</organism>
<gene>
    <name evidence="1" type="ORF">HIR78_13925</name>
</gene>
<accession>A0A6M4JNC8</accession>
<sequence length="78" mass="8861">MFIYCIPLISQSMIPMALDKTINVMKVTGMFAATYFTGDNRTPFFAFIICLKSFKLENMDQPPKNKSNIFPAVEDSLL</sequence>
<name>A0A6M4JNC8_BACSU</name>
<dbReference type="OrthoDB" id="9862616at2"/>
<dbReference type="RefSeq" id="WP_010886560.1">
    <property type="nucleotide sequence ID" value="NC_000964.3"/>
</dbReference>
<evidence type="ECO:0000313" key="1">
    <source>
        <dbReference type="EMBL" id="QJP89055.1"/>
    </source>
</evidence>
<protein>
    <submittedName>
        <fullName evidence="1">Uncharacterized protein</fullName>
    </submittedName>
</protein>
<reference evidence="1" key="1">
    <citation type="submission" date="2020-04" db="EMBL/GenBank/DDBJ databases">
        <title>Phage recombination drives evolution of spore-forming Bacilli.</title>
        <authorList>
            <person name="Dragos A."/>
            <person name="Kovacs A.T."/>
        </authorList>
    </citation>
    <scope>NUCLEOTIDE SEQUENCE</scope>
    <source>
        <strain evidence="1">168</strain>
    </source>
</reference>